<accession>A0A6J8EWL0</accession>
<organism evidence="2 3">
    <name type="scientific">Mytilus coruscus</name>
    <name type="common">Sea mussel</name>
    <dbReference type="NCBI Taxonomy" id="42192"/>
    <lineage>
        <taxon>Eukaryota</taxon>
        <taxon>Metazoa</taxon>
        <taxon>Spiralia</taxon>
        <taxon>Lophotrochozoa</taxon>
        <taxon>Mollusca</taxon>
        <taxon>Bivalvia</taxon>
        <taxon>Autobranchia</taxon>
        <taxon>Pteriomorphia</taxon>
        <taxon>Mytilida</taxon>
        <taxon>Mytiloidea</taxon>
        <taxon>Mytilidae</taxon>
        <taxon>Mytilinae</taxon>
        <taxon>Mytilus</taxon>
    </lineage>
</organism>
<dbReference type="Proteomes" id="UP000507470">
    <property type="component" value="Unassembled WGS sequence"/>
</dbReference>
<feature type="compositionally biased region" description="Basic and acidic residues" evidence="1">
    <location>
        <begin position="153"/>
        <end position="166"/>
    </location>
</feature>
<proteinExistence type="predicted"/>
<keyword evidence="3" id="KW-1185">Reference proteome</keyword>
<name>A0A6J8EWL0_MYTCO</name>
<dbReference type="EMBL" id="CACVKT020010151">
    <property type="protein sequence ID" value="CAC5425008.1"/>
    <property type="molecule type" value="Genomic_DNA"/>
</dbReference>
<dbReference type="OrthoDB" id="10560677at2759"/>
<reference evidence="2 3" key="1">
    <citation type="submission" date="2020-06" db="EMBL/GenBank/DDBJ databases">
        <authorList>
            <person name="Li R."/>
            <person name="Bekaert M."/>
        </authorList>
    </citation>
    <scope>NUCLEOTIDE SEQUENCE [LARGE SCALE GENOMIC DNA]</scope>
    <source>
        <strain evidence="3">wild</strain>
    </source>
</reference>
<evidence type="ECO:0000313" key="2">
    <source>
        <dbReference type="EMBL" id="CAC5425008.1"/>
    </source>
</evidence>
<protein>
    <submittedName>
        <fullName evidence="2">Uncharacterized protein</fullName>
    </submittedName>
</protein>
<evidence type="ECO:0000256" key="1">
    <source>
        <dbReference type="SAM" id="MobiDB-lite"/>
    </source>
</evidence>
<gene>
    <name evidence="2" type="ORF">MCOR_56858</name>
</gene>
<evidence type="ECO:0000313" key="3">
    <source>
        <dbReference type="Proteomes" id="UP000507470"/>
    </source>
</evidence>
<feature type="region of interest" description="Disordered" evidence="1">
    <location>
        <begin position="153"/>
        <end position="190"/>
    </location>
</feature>
<sequence length="203" mass="23732">MQRTENGTKMFSREEWLSPSQILSLFANNVKLGSPVLIKSEISEDDEEIYSVLQEIETIEYHNEISELNNFESHVSILLDAIAATITLIRYTNDQKDSFHSKEDILRISDQLEMLSAKMKSYCSPTVEPKKYENVYNDYPYYVLKDENRRLKYKPQKEKEKSEKVADSLTRADANKKRKQRKESQESLEVGCRSVQNNGRLFM</sequence>
<dbReference type="AlphaFoldDB" id="A0A6J8EWL0"/>